<evidence type="ECO:0000256" key="5">
    <source>
        <dbReference type="ARBA" id="ARBA00023136"/>
    </source>
</evidence>
<keyword evidence="5 7" id="KW-0472">Membrane</keyword>
<reference evidence="8 9" key="1">
    <citation type="journal article" date="2017" name="Curr. Biol.">
        <title>Genome architecture and evolution of a unichromosomal asexual nematode.</title>
        <authorList>
            <person name="Fradin H."/>
            <person name="Zegar C."/>
            <person name="Gutwein M."/>
            <person name="Lucas J."/>
            <person name="Kovtun M."/>
            <person name="Corcoran D."/>
            <person name="Baugh L.R."/>
            <person name="Kiontke K."/>
            <person name="Gunsalus K."/>
            <person name="Fitch D.H."/>
            <person name="Piano F."/>
        </authorList>
    </citation>
    <scope>NUCLEOTIDE SEQUENCE [LARGE SCALE GENOMIC DNA]</scope>
    <source>
        <strain evidence="8">PF1309</strain>
    </source>
</reference>
<dbReference type="Proteomes" id="UP000218231">
    <property type="component" value="Unassembled WGS sequence"/>
</dbReference>
<feature type="transmembrane region" description="Helical" evidence="7">
    <location>
        <begin position="253"/>
        <end position="272"/>
    </location>
</feature>
<protein>
    <recommendedName>
        <fullName evidence="10">Transmembrane protein 151B</fullName>
    </recommendedName>
</protein>
<dbReference type="OrthoDB" id="190434at2759"/>
<evidence type="ECO:0000256" key="6">
    <source>
        <dbReference type="SAM" id="MobiDB-lite"/>
    </source>
</evidence>
<evidence type="ECO:0000313" key="9">
    <source>
        <dbReference type="Proteomes" id="UP000218231"/>
    </source>
</evidence>
<name>A0A2A2LSM4_9BILA</name>
<evidence type="ECO:0000256" key="1">
    <source>
        <dbReference type="ARBA" id="ARBA00004141"/>
    </source>
</evidence>
<keyword evidence="3 7" id="KW-0812">Transmembrane</keyword>
<gene>
    <name evidence="8" type="ORF">WR25_06193</name>
</gene>
<feature type="transmembrane region" description="Helical" evidence="7">
    <location>
        <begin position="75"/>
        <end position="94"/>
    </location>
</feature>
<dbReference type="Pfam" id="PF14857">
    <property type="entry name" value="TMEM151"/>
    <property type="match status" value="1"/>
</dbReference>
<feature type="region of interest" description="Disordered" evidence="6">
    <location>
        <begin position="394"/>
        <end position="414"/>
    </location>
</feature>
<dbReference type="InterPro" id="IPR026767">
    <property type="entry name" value="Tmem151"/>
</dbReference>
<comment type="caution">
    <text evidence="8">The sequence shown here is derived from an EMBL/GenBank/DDBJ whole genome shotgun (WGS) entry which is preliminary data.</text>
</comment>
<dbReference type="PANTHER" id="PTHR31893">
    <property type="entry name" value="TRANSMEMBRANE PROTEIN 151 HOMOLOG"/>
    <property type="match status" value="1"/>
</dbReference>
<keyword evidence="9" id="KW-1185">Reference proteome</keyword>
<keyword evidence="4 7" id="KW-1133">Transmembrane helix</keyword>
<organism evidence="8 9">
    <name type="scientific">Diploscapter pachys</name>
    <dbReference type="NCBI Taxonomy" id="2018661"/>
    <lineage>
        <taxon>Eukaryota</taxon>
        <taxon>Metazoa</taxon>
        <taxon>Ecdysozoa</taxon>
        <taxon>Nematoda</taxon>
        <taxon>Chromadorea</taxon>
        <taxon>Rhabditida</taxon>
        <taxon>Rhabditina</taxon>
        <taxon>Rhabditomorpha</taxon>
        <taxon>Rhabditoidea</taxon>
        <taxon>Rhabditidae</taxon>
        <taxon>Diploscapter</taxon>
    </lineage>
</organism>
<dbReference type="EMBL" id="LIAE01006468">
    <property type="protein sequence ID" value="PAV89213.1"/>
    <property type="molecule type" value="Genomic_DNA"/>
</dbReference>
<comment type="subcellular location">
    <subcellularLocation>
        <location evidence="1">Membrane</location>
        <topology evidence="1">Multi-pass membrane protein</topology>
    </subcellularLocation>
</comment>
<evidence type="ECO:0000256" key="3">
    <source>
        <dbReference type="ARBA" id="ARBA00022692"/>
    </source>
</evidence>
<evidence type="ECO:0000313" key="8">
    <source>
        <dbReference type="EMBL" id="PAV89213.1"/>
    </source>
</evidence>
<sequence length="484" mass="55562">MARNADDEFLIAKPRRPSLARVLCYTPYCKCLCSTFLLFGCIAYALLCHFKHSAYSGLQPLWIHQHGACAQGYNLVPILLAVMLYTIYIMECWNCRRKLANMKKISIDDAVKYLNLLRESVPVVWWKSINYHYARRTRQITRYRNGDTLPATQVFYERVDTQAAGSVFIYENCGIKDITRQIAQLNKHRVTRIRLSKGFVFACLQAANEFEEQRTRFFNENEAKDDYMQVREGMELDGCDFVDELLCFDSLPFYLHPVIFWFFSIFLLSWPLRITAECCTSLLNLQLNKLFGTNYLSPSSMHYTGPLTRTSSIRSDQLEAALMDQQYFIVPSYSQAILLAAQQPTCLFSSNYAPLTNDPYILTNYGAIANNNNNDECMSLPVFPRRPLSVSRSMSYSKLQPENPLLPPRRPSIRTPRSFSLAGLSRWSSTANEYQRLSSPDPSDEAPPPYEVALRMVAPVYDRLRASFGSARRASFKLLPTEEA</sequence>
<dbReference type="PANTHER" id="PTHR31893:SF5">
    <property type="entry name" value="TRANSMEMBRANE PROTEIN 151 HOMOLOG"/>
    <property type="match status" value="1"/>
</dbReference>
<evidence type="ECO:0000256" key="2">
    <source>
        <dbReference type="ARBA" id="ARBA00009583"/>
    </source>
</evidence>
<comment type="similarity">
    <text evidence="2">Belongs to the TMEM151 family.</text>
</comment>
<feature type="transmembrane region" description="Helical" evidence="7">
    <location>
        <begin position="22"/>
        <end position="47"/>
    </location>
</feature>
<evidence type="ECO:0000256" key="7">
    <source>
        <dbReference type="SAM" id="Phobius"/>
    </source>
</evidence>
<evidence type="ECO:0000256" key="4">
    <source>
        <dbReference type="ARBA" id="ARBA00022989"/>
    </source>
</evidence>
<proteinExistence type="inferred from homology"/>
<dbReference type="GO" id="GO:0016020">
    <property type="term" value="C:membrane"/>
    <property type="evidence" value="ECO:0007669"/>
    <property type="project" value="UniProtKB-SubCell"/>
</dbReference>
<accession>A0A2A2LSM4</accession>
<evidence type="ECO:0008006" key="10">
    <source>
        <dbReference type="Google" id="ProtNLM"/>
    </source>
</evidence>
<dbReference type="AlphaFoldDB" id="A0A2A2LSM4"/>